<protein>
    <recommendedName>
        <fullName evidence="9">Major facilitator superfamily (MFS) profile domain-containing protein</fullName>
    </recommendedName>
</protein>
<feature type="transmembrane region" description="Helical" evidence="8">
    <location>
        <begin position="403"/>
        <end position="424"/>
    </location>
</feature>
<evidence type="ECO:0000259" key="9">
    <source>
        <dbReference type="PROSITE" id="PS50850"/>
    </source>
</evidence>
<keyword evidence="2" id="KW-0813">Transport</keyword>
<feature type="transmembrane region" description="Helical" evidence="8">
    <location>
        <begin position="279"/>
        <end position="300"/>
    </location>
</feature>
<dbReference type="Proteomes" id="UP001519460">
    <property type="component" value="Unassembled WGS sequence"/>
</dbReference>
<evidence type="ECO:0000256" key="4">
    <source>
        <dbReference type="ARBA" id="ARBA00022847"/>
    </source>
</evidence>
<feature type="transmembrane region" description="Helical" evidence="8">
    <location>
        <begin position="108"/>
        <end position="129"/>
    </location>
</feature>
<keyword evidence="4" id="KW-0769">Symport</keyword>
<feature type="transmembrane region" description="Helical" evidence="8">
    <location>
        <begin position="373"/>
        <end position="397"/>
    </location>
</feature>
<keyword evidence="5 8" id="KW-1133">Transmembrane helix</keyword>
<dbReference type="InterPro" id="IPR020846">
    <property type="entry name" value="MFS_dom"/>
</dbReference>
<evidence type="ECO:0000313" key="10">
    <source>
        <dbReference type="EMBL" id="KAK7501405.1"/>
    </source>
</evidence>
<dbReference type="SUPFAM" id="SSF103473">
    <property type="entry name" value="MFS general substrate transporter"/>
    <property type="match status" value="1"/>
</dbReference>
<feature type="transmembrane region" description="Helical" evidence="8">
    <location>
        <begin position="340"/>
        <end position="361"/>
    </location>
</feature>
<comment type="caution">
    <text evidence="10">The sequence shown here is derived from an EMBL/GenBank/DDBJ whole genome shotgun (WGS) entry which is preliminary data.</text>
</comment>
<feature type="domain" description="Major facilitator superfamily (MFS) profile" evidence="9">
    <location>
        <begin position="42"/>
        <end position="431"/>
    </location>
</feature>
<keyword evidence="11" id="KW-1185">Reference proteome</keyword>
<dbReference type="InterPro" id="IPR036259">
    <property type="entry name" value="MFS_trans_sf"/>
</dbReference>
<evidence type="ECO:0000256" key="5">
    <source>
        <dbReference type="ARBA" id="ARBA00022989"/>
    </source>
</evidence>
<dbReference type="FunFam" id="1.20.1250.20:FF:000059">
    <property type="entry name" value="Solute carrier family 17 member 9"/>
    <property type="match status" value="1"/>
</dbReference>
<proteinExistence type="predicted"/>
<dbReference type="AlphaFoldDB" id="A0ABD0LQB1"/>
<feature type="transmembrane region" description="Helical" evidence="8">
    <location>
        <begin position="242"/>
        <end position="267"/>
    </location>
</feature>
<dbReference type="Pfam" id="PF07690">
    <property type="entry name" value="MFS_1"/>
    <property type="match status" value="2"/>
</dbReference>
<feature type="transmembrane region" description="Helical" evidence="8">
    <location>
        <begin position="312"/>
        <end position="334"/>
    </location>
</feature>
<accession>A0ABD0LQB1</accession>
<dbReference type="Gene3D" id="1.20.1250.20">
    <property type="entry name" value="MFS general substrate transporter like domains"/>
    <property type="match status" value="2"/>
</dbReference>
<evidence type="ECO:0000256" key="3">
    <source>
        <dbReference type="ARBA" id="ARBA00022692"/>
    </source>
</evidence>
<dbReference type="InterPro" id="IPR044777">
    <property type="entry name" value="SLC17A9-like"/>
</dbReference>
<dbReference type="FunFam" id="1.20.1250.20:FF:000003">
    <property type="entry name" value="Solute carrier family 17 member 3"/>
    <property type="match status" value="1"/>
</dbReference>
<dbReference type="PROSITE" id="PS50850">
    <property type="entry name" value="MFS"/>
    <property type="match status" value="1"/>
</dbReference>
<dbReference type="CDD" id="cd17380">
    <property type="entry name" value="MFS_SLC17A9_like"/>
    <property type="match status" value="1"/>
</dbReference>
<reference evidence="10 11" key="1">
    <citation type="journal article" date="2023" name="Sci. Data">
        <title>Genome assembly of the Korean intertidal mud-creeper Batillaria attramentaria.</title>
        <authorList>
            <person name="Patra A.K."/>
            <person name="Ho P.T."/>
            <person name="Jun S."/>
            <person name="Lee S.J."/>
            <person name="Kim Y."/>
            <person name="Won Y.J."/>
        </authorList>
    </citation>
    <scope>NUCLEOTIDE SEQUENCE [LARGE SCALE GENOMIC DNA]</scope>
    <source>
        <strain evidence="10">Wonlab-2016</strain>
    </source>
</reference>
<dbReference type="GO" id="GO:0016020">
    <property type="term" value="C:membrane"/>
    <property type="evidence" value="ECO:0007669"/>
    <property type="project" value="UniProtKB-SubCell"/>
</dbReference>
<dbReference type="PANTHER" id="PTHR11662:SF279">
    <property type="entry name" value="VOLTAGE-GATED PURINE NUCLEOTIDE UNIPORTER SLC17A9"/>
    <property type="match status" value="1"/>
</dbReference>
<dbReference type="PANTHER" id="PTHR11662">
    <property type="entry name" value="SOLUTE CARRIER FAMILY 17"/>
    <property type="match status" value="1"/>
</dbReference>
<keyword evidence="6 8" id="KW-0472">Membrane</keyword>
<gene>
    <name evidence="10" type="ORF">BaRGS_00007209</name>
</gene>
<evidence type="ECO:0000256" key="7">
    <source>
        <dbReference type="SAM" id="MobiDB-lite"/>
    </source>
</evidence>
<feature type="transmembrane region" description="Helical" evidence="8">
    <location>
        <begin position="80"/>
        <end position="99"/>
    </location>
</feature>
<feature type="transmembrane region" description="Helical" evidence="8">
    <location>
        <begin position="42"/>
        <end position="68"/>
    </location>
</feature>
<keyword evidence="3 8" id="KW-0812">Transmembrane</keyword>
<evidence type="ECO:0000256" key="2">
    <source>
        <dbReference type="ARBA" id="ARBA00022448"/>
    </source>
</evidence>
<evidence type="ECO:0000256" key="1">
    <source>
        <dbReference type="ARBA" id="ARBA00004141"/>
    </source>
</evidence>
<name>A0ABD0LQB1_9CAEN</name>
<evidence type="ECO:0000256" key="8">
    <source>
        <dbReference type="SAM" id="Phobius"/>
    </source>
</evidence>
<comment type="subcellular location">
    <subcellularLocation>
        <location evidence="1">Membrane</location>
        <topology evidence="1">Multi-pass membrane protein</topology>
    </subcellularLocation>
</comment>
<dbReference type="InterPro" id="IPR011701">
    <property type="entry name" value="MFS"/>
</dbReference>
<organism evidence="10 11">
    <name type="scientific">Batillaria attramentaria</name>
    <dbReference type="NCBI Taxonomy" id="370345"/>
    <lineage>
        <taxon>Eukaryota</taxon>
        <taxon>Metazoa</taxon>
        <taxon>Spiralia</taxon>
        <taxon>Lophotrochozoa</taxon>
        <taxon>Mollusca</taxon>
        <taxon>Gastropoda</taxon>
        <taxon>Caenogastropoda</taxon>
        <taxon>Sorbeoconcha</taxon>
        <taxon>Cerithioidea</taxon>
        <taxon>Batillariidae</taxon>
        <taxon>Batillaria</taxon>
    </lineage>
</organism>
<feature type="transmembrane region" description="Helical" evidence="8">
    <location>
        <begin position="135"/>
        <end position="155"/>
    </location>
</feature>
<dbReference type="GO" id="GO:0015293">
    <property type="term" value="F:symporter activity"/>
    <property type="evidence" value="ECO:0007669"/>
    <property type="project" value="UniProtKB-KW"/>
</dbReference>
<evidence type="ECO:0000313" key="11">
    <source>
        <dbReference type="Proteomes" id="UP001519460"/>
    </source>
</evidence>
<dbReference type="InterPro" id="IPR050382">
    <property type="entry name" value="MFS_Na/Anion_cotransporter"/>
</dbReference>
<dbReference type="EMBL" id="JACVVK020000031">
    <property type="protein sequence ID" value="KAK7501405.1"/>
    <property type="molecule type" value="Genomic_DNA"/>
</dbReference>
<feature type="region of interest" description="Disordered" evidence="7">
    <location>
        <begin position="1"/>
        <end position="25"/>
    </location>
</feature>
<evidence type="ECO:0000256" key="6">
    <source>
        <dbReference type="ARBA" id="ARBA00023136"/>
    </source>
</evidence>
<sequence length="431" mass="47834">MKPAARNRGKMDPEKTTLVPNQDTRPNLPTGKHWTKFEQRQWTVTLILGTAMLYSARTIMPVCITAIADERNWDKTESGTVLSSFFWGYTLTQFLGGYLSDRIGGERVLLVASGLWASVTFCTPFLIQLSDHKPTALYIIVVARVILGLCQGVHFPGATSILSRKVPEDRRSLIFSLIATGANCGQKFLTDSTLLLTFIFASPRLEYSWTDRGSSYSLGTDHYSKNAASSAPVPWLSLFTKIAFWSLLVANYCQNNAFYILLSWMPTFFHENFPDAKSWVFNVVPWLVIVPCNITGGWVADRMIKKGYTVTAVRKTLATVLFFGIAFFLALISYMETYTTTLLCMTCAVACCGFYSCCLAINPVDIAPQHAGAVFGIMNMTSALPGFIGVYMAGYILETTKSWGAVFNQTAAICILGWFVFILMGTGRRII</sequence>